<gene>
    <name evidence="2" type="ORF">ACHHYP_08410</name>
</gene>
<dbReference type="InterPro" id="IPR011989">
    <property type="entry name" value="ARM-like"/>
</dbReference>
<dbReference type="OrthoDB" id="79761at2759"/>
<dbReference type="Proteomes" id="UP000243579">
    <property type="component" value="Unassembled WGS sequence"/>
</dbReference>
<keyword evidence="3" id="KW-1185">Reference proteome</keyword>
<dbReference type="SUPFAM" id="SSF48371">
    <property type="entry name" value="ARM repeat"/>
    <property type="match status" value="1"/>
</dbReference>
<organism evidence="2 3">
    <name type="scientific">Achlya hypogyna</name>
    <name type="common">Oomycete</name>
    <name type="synonym">Protoachlya hypogyna</name>
    <dbReference type="NCBI Taxonomy" id="1202772"/>
    <lineage>
        <taxon>Eukaryota</taxon>
        <taxon>Sar</taxon>
        <taxon>Stramenopiles</taxon>
        <taxon>Oomycota</taxon>
        <taxon>Saprolegniomycetes</taxon>
        <taxon>Saprolegniales</taxon>
        <taxon>Achlyaceae</taxon>
        <taxon>Achlya</taxon>
    </lineage>
</organism>
<feature type="region of interest" description="Disordered" evidence="1">
    <location>
        <begin position="894"/>
        <end position="915"/>
    </location>
</feature>
<feature type="compositionally biased region" description="Polar residues" evidence="1">
    <location>
        <begin position="456"/>
        <end position="473"/>
    </location>
</feature>
<evidence type="ECO:0000256" key="1">
    <source>
        <dbReference type="SAM" id="MobiDB-lite"/>
    </source>
</evidence>
<dbReference type="InterPro" id="IPR016024">
    <property type="entry name" value="ARM-type_fold"/>
</dbReference>
<dbReference type="EMBL" id="JNBR01001430">
    <property type="protein sequence ID" value="OQR87646.1"/>
    <property type="molecule type" value="Genomic_DNA"/>
</dbReference>
<evidence type="ECO:0000313" key="3">
    <source>
        <dbReference type="Proteomes" id="UP000243579"/>
    </source>
</evidence>
<feature type="region of interest" description="Disordered" evidence="1">
    <location>
        <begin position="644"/>
        <end position="688"/>
    </location>
</feature>
<reference evidence="2 3" key="1">
    <citation type="journal article" date="2014" name="Genome Biol. Evol.">
        <title>The secreted proteins of Achlya hypogyna and Thraustotheca clavata identify the ancestral oomycete secretome and reveal gene acquisitions by horizontal gene transfer.</title>
        <authorList>
            <person name="Misner I."/>
            <person name="Blouin N."/>
            <person name="Leonard G."/>
            <person name="Richards T.A."/>
            <person name="Lane C.E."/>
        </authorList>
    </citation>
    <scope>NUCLEOTIDE SEQUENCE [LARGE SCALE GENOMIC DNA]</scope>
    <source>
        <strain evidence="2 3">ATCC 48635</strain>
    </source>
</reference>
<comment type="caution">
    <text evidence="2">The sequence shown here is derived from an EMBL/GenBank/DDBJ whole genome shotgun (WGS) entry which is preliminary data.</text>
</comment>
<feature type="region of interest" description="Disordered" evidence="1">
    <location>
        <begin position="360"/>
        <end position="404"/>
    </location>
</feature>
<protein>
    <submittedName>
        <fullName evidence="2">Uncharacterized protein</fullName>
    </submittedName>
</protein>
<feature type="compositionally biased region" description="Polar residues" evidence="1">
    <location>
        <begin position="679"/>
        <end position="688"/>
    </location>
</feature>
<evidence type="ECO:0000313" key="2">
    <source>
        <dbReference type="EMBL" id="OQR87646.1"/>
    </source>
</evidence>
<sequence>METSTDVAVLRGYTPRLDAAPPDDDSDVVTVLNALFTDNVSALFVKKAFAVLLKHVKTRDGAKEMHRHLGELTVLSMLRIKAAVPVIQSYGFVLIRKISCGCTESNRLLVENGAIELISNALRRFPDDAILQSAAAGALAPLLQNDDASVGIVLNLGLLPVLMRPVLFRSEKTADQAIMYTCAILVTICEARGKDVVDTVLSGQVAGSDLNWPVLQSLVQVLQASIAVESAKRLSTSVCTALLCLMSLDRMVTDVLDELHALSTVSHAMVQFAADSGVQRYSGIVCQQLARSPVKRIRTHSPQKAIKAAKARQATSSNPKKETVKEGVVYDFMPTIGERDKDRVQAQLEATERASRGNLLTSAYGFAKPLRRAQPSPPKTEMKARPPARLPPQTSSPTKSPLKPRIRAVTGAGARAATVSASHVCVVAKSPPKATKLDSHTSATALEVPRLPLEARTQTAPSSPRPQLSPTTRSPRKEAWRTPRPSVPERSARQTNASPRALKQKSVEVVAPAPMEPSTSPSAEDRASTEPPTREDINREVLIATALVGEPVDDAMMQRALCWSFAPDYSKCTNVDDIPTNQSAVLAESTKGGEPAEEDTADEGPPSVDGDPEGPTTALAKHLTASWIDVAATSVADSMQATARSIGGGGAKEPLPLNDTRGMPKEATAENSLELDVATEQNPNGATSYEEQPAVLNQADELDGGSSLAPETSSDDDCTFDVQVTASILAGHLVHMWIFDTISGITQSAAQPPKSLVSASAQPLPSDAPACGEGLTTSGLTGTAVEAPILVGQPVHGDVLETSEAVAGFVVQSHELEHSLKSANVTTSKLADCYGEGNGDSEAEATAVVNFVEVATHDKEIGVSFLAGRLVRVWVYEAIESALAVLATTQSSQPIGVDPDVDTAPVREPSSPTLALGSSSESTYAADLVAVSLFAGRVVRFWLFDTLEKMLSISPVDAEHVNTDLGSNASIAAPAVTPAGQASVFHNATNGLAIEIVDTLLQTAIDDNVSSVTFAPALTHTTSSTETLLATSLEPTGSAVDDDDCHDDAIAMSLLAGRLVRLWIYDTLEKLVVGSLFEDELVRSEPSHADDVDLAASAFDAQALETSFEAPDASRGSSDAPLDASGADVSAVADASAAGQVLPFVVDDVDTASIEPQTGAPDERTAHDDAVAISLFAGRLVRLWVYDVVEDLSLQSAPLMLSAQAPSITPECVVTPATEIGESAADSARGSAGLTAGPLTVVSDQDVATDDATGAATEVADVADVDGSSHDLQVAVSVFTGQLVRAWMHEMIEDVVRFSTRPHEHSLAVTCIETALPSTLDTPSLVTSNHIIDATADNDNHDLQVVVSVFAGQLVRAWMHEMIEDVVRFSTRPQEHSLAISCETHPPVYDPPIQVVSDASAVPDAIGTEPNDSEPMKNGSTMFDVDVGEVPTSVIVADDLPSDQDGIVAVSILAGHLVRLWLFETIADVMQFSARWHASPAEATAKTPERPVTAASVTRSHWSTERELVAETALSDVSSAEDLSPNGCDDEGIAVSLNAALLVRAWMHEGLEASVQRLTVSIACLAAMTADSTVPQTSVNATLCKENVASGSSPYAEEALVQPTEDVAASAVFALAKQLVDAWLHDAALEIARFSTRSHEHVVACVVVPVEVQKTLPCHTLHDSVAALFGVASWIQVSLPESFGIIVDIPRPSVVECSNEVSLDNHKAIVISIWAGQLVRAWLFETVDAIVQRASMLAADIASASAALLKDAEECRPLLEAPTAVVASKGQTNAQQMPPFVPWTSPFNSLYDSVAGLLGFVAWFPLPSAVVATIPHLAPMVPRWLPTPRDTEDLTERNRQLAISFVAEQLVGGWLLDTVNNLAEASSLTPTEDPWCYASDGSDAEGEADKADAMIAVAAEALVHVWIALAMKQLESRIEGEVIDAPWPTLATTTYQSLEVSELKAGDAFVDGVDTSQLGDVG</sequence>
<dbReference type="Gene3D" id="1.25.10.10">
    <property type="entry name" value="Leucine-rich Repeat Variant"/>
    <property type="match status" value="1"/>
</dbReference>
<feature type="region of interest" description="Disordered" evidence="1">
    <location>
        <begin position="587"/>
        <end position="617"/>
    </location>
</feature>
<feature type="region of interest" description="Disordered" evidence="1">
    <location>
        <begin position="433"/>
        <end position="538"/>
    </location>
</feature>
<name>A0A1V9YPE9_ACHHY</name>
<proteinExistence type="predicted"/>
<feature type="compositionally biased region" description="Basic and acidic residues" evidence="1">
    <location>
        <begin position="523"/>
        <end position="538"/>
    </location>
</feature>
<accession>A0A1V9YPE9</accession>